<proteinExistence type="predicted"/>
<gene>
    <name evidence="2" type="ORF">KC19_3G258300</name>
</gene>
<dbReference type="Proteomes" id="UP000822688">
    <property type="component" value="Chromosome 3"/>
</dbReference>
<name>A0A8T0IQM4_CERPU</name>
<protein>
    <submittedName>
        <fullName evidence="2">Uncharacterized protein</fullName>
    </submittedName>
</protein>
<feature type="compositionally biased region" description="Polar residues" evidence="1">
    <location>
        <begin position="25"/>
        <end position="34"/>
    </location>
</feature>
<comment type="caution">
    <text evidence="2">The sequence shown here is derived from an EMBL/GenBank/DDBJ whole genome shotgun (WGS) entry which is preliminary data.</text>
</comment>
<evidence type="ECO:0000256" key="1">
    <source>
        <dbReference type="SAM" id="MobiDB-lite"/>
    </source>
</evidence>
<feature type="compositionally biased region" description="Basic and acidic residues" evidence="1">
    <location>
        <begin position="62"/>
        <end position="71"/>
    </location>
</feature>
<accession>A0A8T0IQM4</accession>
<evidence type="ECO:0000313" key="2">
    <source>
        <dbReference type="EMBL" id="KAG0585101.1"/>
    </source>
</evidence>
<keyword evidence="3" id="KW-1185">Reference proteome</keyword>
<feature type="region of interest" description="Disordered" evidence="1">
    <location>
        <begin position="1"/>
        <end position="48"/>
    </location>
</feature>
<sequence length="154" mass="17183">MKKPHPEEPFLQHNQKHPKTELNLHEQNTSGTSKTEPEHSPQVQLEITPYERNLYIGDCKQTKHEREHRGEGGTCTWKTSSGEGIGGGSVDRRMGVSGRGCGLSRQVCSVRNACESVKEFRTRWISTSDGSQRPALSHLPAPTQVPLTIWKVVS</sequence>
<dbReference type="EMBL" id="CM026423">
    <property type="protein sequence ID" value="KAG0585101.1"/>
    <property type="molecule type" value="Genomic_DNA"/>
</dbReference>
<feature type="region of interest" description="Disordered" evidence="1">
    <location>
        <begin position="62"/>
        <end position="91"/>
    </location>
</feature>
<feature type="compositionally biased region" description="Basic and acidic residues" evidence="1">
    <location>
        <begin position="1"/>
        <end position="10"/>
    </location>
</feature>
<dbReference type="AlphaFoldDB" id="A0A8T0IQM4"/>
<evidence type="ECO:0000313" key="3">
    <source>
        <dbReference type="Proteomes" id="UP000822688"/>
    </source>
</evidence>
<organism evidence="2 3">
    <name type="scientific">Ceratodon purpureus</name>
    <name type="common">Fire moss</name>
    <name type="synonym">Dicranum purpureum</name>
    <dbReference type="NCBI Taxonomy" id="3225"/>
    <lineage>
        <taxon>Eukaryota</taxon>
        <taxon>Viridiplantae</taxon>
        <taxon>Streptophyta</taxon>
        <taxon>Embryophyta</taxon>
        <taxon>Bryophyta</taxon>
        <taxon>Bryophytina</taxon>
        <taxon>Bryopsida</taxon>
        <taxon>Dicranidae</taxon>
        <taxon>Pseudoditrichales</taxon>
        <taxon>Ditrichaceae</taxon>
        <taxon>Ceratodon</taxon>
    </lineage>
</organism>
<reference evidence="2" key="1">
    <citation type="submission" date="2020-06" db="EMBL/GenBank/DDBJ databases">
        <title>WGS assembly of Ceratodon purpureus strain R40.</title>
        <authorList>
            <person name="Carey S.B."/>
            <person name="Jenkins J."/>
            <person name="Shu S."/>
            <person name="Lovell J.T."/>
            <person name="Sreedasyam A."/>
            <person name="Maumus F."/>
            <person name="Tiley G.P."/>
            <person name="Fernandez-Pozo N."/>
            <person name="Barry K."/>
            <person name="Chen C."/>
            <person name="Wang M."/>
            <person name="Lipzen A."/>
            <person name="Daum C."/>
            <person name="Saski C.A."/>
            <person name="Payton A.C."/>
            <person name="Mcbreen J.C."/>
            <person name="Conrad R.E."/>
            <person name="Kollar L.M."/>
            <person name="Olsson S."/>
            <person name="Huttunen S."/>
            <person name="Landis J.B."/>
            <person name="Wickett N.J."/>
            <person name="Johnson M.G."/>
            <person name="Rensing S.A."/>
            <person name="Grimwood J."/>
            <person name="Schmutz J."/>
            <person name="Mcdaniel S.F."/>
        </authorList>
    </citation>
    <scope>NUCLEOTIDE SEQUENCE</scope>
    <source>
        <strain evidence="2">R40</strain>
    </source>
</reference>